<comment type="subcellular location">
    <subcellularLocation>
        <location evidence="1">Membrane</location>
        <topology evidence="1">Multi-pass membrane protein</topology>
    </subcellularLocation>
</comment>
<dbReference type="PROSITE" id="PS00216">
    <property type="entry name" value="SUGAR_TRANSPORT_1"/>
    <property type="match status" value="1"/>
</dbReference>
<dbReference type="GO" id="GO:0016020">
    <property type="term" value="C:membrane"/>
    <property type="evidence" value="ECO:0007669"/>
    <property type="project" value="UniProtKB-SubCell"/>
</dbReference>
<dbReference type="PROSITE" id="PS50850">
    <property type="entry name" value="MFS"/>
    <property type="match status" value="1"/>
</dbReference>
<dbReference type="InterPro" id="IPR005829">
    <property type="entry name" value="Sugar_transporter_CS"/>
</dbReference>
<evidence type="ECO:0000313" key="8">
    <source>
        <dbReference type="EMBL" id="OCF29687.1"/>
    </source>
</evidence>
<dbReference type="AlphaFoldDB" id="A0A1B9GF56"/>
<reference evidence="8" key="1">
    <citation type="submission" date="2013-07" db="EMBL/GenBank/DDBJ databases">
        <title>The Genome Sequence of Cryptococcus bestiolae CBS10118.</title>
        <authorList>
            <consortium name="The Broad Institute Genome Sequencing Platform"/>
            <person name="Cuomo C."/>
            <person name="Litvintseva A."/>
            <person name="Chen Y."/>
            <person name="Heitman J."/>
            <person name="Sun S."/>
            <person name="Springer D."/>
            <person name="Dromer F."/>
            <person name="Young S.K."/>
            <person name="Zeng Q."/>
            <person name="Gargeya S."/>
            <person name="Fitzgerald M."/>
            <person name="Abouelleil A."/>
            <person name="Alvarado L."/>
            <person name="Berlin A.M."/>
            <person name="Chapman S.B."/>
            <person name="Dewar J."/>
            <person name="Goldberg J."/>
            <person name="Griggs A."/>
            <person name="Gujja S."/>
            <person name="Hansen M."/>
            <person name="Howarth C."/>
            <person name="Imamovic A."/>
            <person name="Larimer J."/>
            <person name="McCowan C."/>
            <person name="Murphy C."/>
            <person name="Pearson M."/>
            <person name="Priest M."/>
            <person name="Roberts A."/>
            <person name="Saif S."/>
            <person name="Shea T."/>
            <person name="Sykes S."/>
            <person name="Wortman J."/>
            <person name="Nusbaum C."/>
            <person name="Birren B."/>
        </authorList>
    </citation>
    <scope>NUCLEOTIDE SEQUENCE [LARGE SCALE GENOMIC DNA]</scope>
    <source>
        <strain evidence="8">CBS 10118</strain>
    </source>
</reference>
<feature type="transmembrane region" description="Helical" evidence="6">
    <location>
        <begin position="254"/>
        <end position="276"/>
    </location>
</feature>
<dbReference type="Pfam" id="PF00083">
    <property type="entry name" value="Sugar_tr"/>
    <property type="match status" value="1"/>
</dbReference>
<evidence type="ECO:0000256" key="4">
    <source>
        <dbReference type="ARBA" id="ARBA00022989"/>
    </source>
</evidence>
<evidence type="ECO:0000256" key="5">
    <source>
        <dbReference type="ARBA" id="ARBA00023136"/>
    </source>
</evidence>
<evidence type="ECO:0000256" key="3">
    <source>
        <dbReference type="ARBA" id="ARBA00022692"/>
    </source>
</evidence>
<dbReference type="GO" id="GO:0005351">
    <property type="term" value="F:carbohydrate:proton symporter activity"/>
    <property type="evidence" value="ECO:0007669"/>
    <property type="project" value="TreeGrafter"/>
</dbReference>
<organism evidence="8">
    <name type="scientific">Kwoniella bestiolae CBS 10118</name>
    <dbReference type="NCBI Taxonomy" id="1296100"/>
    <lineage>
        <taxon>Eukaryota</taxon>
        <taxon>Fungi</taxon>
        <taxon>Dikarya</taxon>
        <taxon>Basidiomycota</taxon>
        <taxon>Agaricomycotina</taxon>
        <taxon>Tremellomycetes</taxon>
        <taxon>Tremellales</taxon>
        <taxon>Cryptococcaceae</taxon>
        <taxon>Kwoniella</taxon>
    </lineage>
</organism>
<keyword evidence="5 6" id="KW-0472">Membrane</keyword>
<feature type="domain" description="Major facilitator superfamily (MFS) profile" evidence="7">
    <location>
        <begin position="1"/>
        <end position="392"/>
    </location>
</feature>
<proteinExistence type="inferred from homology"/>
<comment type="similarity">
    <text evidence="2">Belongs to the major facilitator superfamily. Sugar transporter (TC 2.A.1.1) family.</text>
</comment>
<evidence type="ECO:0000256" key="1">
    <source>
        <dbReference type="ARBA" id="ARBA00004141"/>
    </source>
</evidence>
<feature type="transmembrane region" description="Helical" evidence="6">
    <location>
        <begin position="285"/>
        <end position="303"/>
    </location>
</feature>
<dbReference type="InterPro" id="IPR020846">
    <property type="entry name" value="MFS_dom"/>
</dbReference>
<name>A0A1B9GF56_9TREE</name>
<feature type="transmembrane region" description="Helical" evidence="6">
    <location>
        <begin position="370"/>
        <end position="389"/>
    </location>
</feature>
<feature type="transmembrane region" description="Helical" evidence="6">
    <location>
        <begin position="111"/>
        <end position="132"/>
    </location>
</feature>
<evidence type="ECO:0000256" key="2">
    <source>
        <dbReference type="ARBA" id="ARBA00010992"/>
    </source>
</evidence>
<dbReference type="SUPFAM" id="SSF103473">
    <property type="entry name" value="MFS general substrate transporter"/>
    <property type="match status" value="1"/>
</dbReference>
<dbReference type="Gene3D" id="1.20.1250.20">
    <property type="entry name" value="MFS general substrate transporter like domains"/>
    <property type="match status" value="1"/>
</dbReference>
<dbReference type="InterPro" id="IPR005828">
    <property type="entry name" value="MFS_sugar_transport-like"/>
</dbReference>
<feature type="transmembrane region" description="Helical" evidence="6">
    <location>
        <begin position="226"/>
        <end position="248"/>
    </location>
</feature>
<sequence>MSTKAGWSQTTPFLIFCVFAYAWGDLMFGIDTGSFGSLQVLPSWLRDFGHYDPATNTYSNPTTRTSIMNSVELTAKNWQVFTVGRVIAYLSVGIVENCVPSYISEISPAGVRGFMSGTMTVLVTAGNLWGAGMSRAFATETRKIGWIIPVATQFVPAVGMLLLVPFTPGRTDEAIKVLDRVRPQHEAASGVTAIEVQAFEAAIEDARHMREGRWTDLFRGTFRRRAIITGLLFWFYQSTGVQFVNIYGPTGKMAFTYSVIAQAAGIATTILGIVFIDQFGRRPPIILGAACCILFNLLIAALGSKHSPSAAEGKVVVASTVMVLVGSKMFQLVSFMGYGTSVDVVSAFVFTFCLPYLLKKPGAGLGPKVGWIIAGDSLFAFIFAVFYVPELAGRSLEEMDELFELNLWAWQFKGAQTEGVGHRIAQLEAGRAADLKIEIDGPTMKGDQQWIEQKET</sequence>
<feature type="transmembrane region" description="Helical" evidence="6">
    <location>
        <begin position="340"/>
        <end position="358"/>
    </location>
</feature>
<dbReference type="OrthoDB" id="6612291at2759"/>
<reference evidence="8" key="2">
    <citation type="submission" date="2014-01" db="EMBL/GenBank/DDBJ databases">
        <title>Evolution of pathogenesis and genome organization in the Tremellales.</title>
        <authorList>
            <person name="Cuomo C."/>
            <person name="Litvintseva A."/>
            <person name="Heitman J."/>
            <person name="Chen Y."/>
            <person name="Sun S."/>
            <person name="Springer D."/>
            <person name="Dromer F."/>
            <person name="Young S."/>
            <person name="Zeng Q."/>
            <person name="Chapman S."/>
            <person name="Gujja S."/>
            <person name="Saif S."/>
            <person name="Birren B."/>
        </authorList>
    </citation>
    <scope>NUCLEOTIDE SEQUENCE</scope>
    <source>
        <strain evidence="8">CBS 10118</strain>
    </source>
</reference>
<accession>A0A1B9GF56</accession>
<dbReference type="PANTHER" id="PTHR48022:SF2">
    <property type="entry name" value="PLASTIDIC GLUCOSE TRANSPORTER 4"/>
    <property type="match status" value="1"/>
</dbReference>
<dbReference type="VEuPathDB" id="FungiDB:I302_01199"/>
<evidence type="ECO:0000256" key="6">
    <source>
        <dbReference type="SAM" id="Phobius"/>
    </source>
</evidence>
<keyword evidence="4 6" id="KW-1133">Transmembrane helix</keyword>
<evidence type="ECO:0000259" key="7">
    <source>
        <dbReference type="PROSITE" id="PS50850"/>
    </source>
</evidence>
<protein>
    <recommendedName>
        <fullName evidence="7">Major facilitator superfamily (MFS) profile domain-containing protein</fullName>
    </recommendedName>
</protein>
<dbReference type="InterPro" id="IPR036259">
    <property type="entry name" value="MFS_trans_sf"/>
</dbReference>
<dbReference type="InterPro" id="IPR050360">
    <property type="entry name" value="MFS_Sugar_Transporters"/>
</dbReference>
<dbReference type="PANTHER" id="PTHR48022">
    <property type="entry name" value="PLASTIDIC GLUCOSE TRANSPORTER 4"/>
    <property type="match status" value="1"/>
</dbReference>
<feature type="transmembrane region" description="Helical" evidence="6">
    <location>
        <begin position="12"/>
        <end position="30"/>
    </location>
</feature>
<gene>
    <name evidence="8" type="ORF">I302_01199</name>
</gene>
<dbReference type="EMBL" id="KI894018">
    <property type="protein sequence ID" value="OCF29687.1"/>
    <property type="molecule type" value="Genomic_DNA"/>
</dbReference>
<keyword evidence="3 6" id="KW-0812">Transmembrane</keyword>
<feature type="transmembrane region" description="Helical" evidence="6">
    <location>
        <begin position="144"/>
        <end position="166"/>
    </location>
</feature>